<organism evidence="5 6">
    <name type="scientific">Tistlia consotensis USBA 355</name>
    <dbReference type="NCBI Taxonomy" id="560819"/>
    <lineage>
        <taxon>Bacteria</taxon>
        <taxon>Pseudomonadati</taxon>
        <taxon>Pseudomonadota</taxon>
        <taxon>Alphaproteobacteria</taxon>
        <taxon>Rhodospirillales</taxon>
        <taxon>Rhodovibrionaceae</taxon>
        <taxon>Tistlia</taxon>
    </lineage>
</organism>
<dbReference type="GO" id="GO:1901135">
    <property type="term" value="P:carbohydrate derivative metabolic process"/>
    <property type="evidence" value="ECO:0007669"/>
    <property type="project" value="InterPro"/>
</dbReference>
<dbReference type="InterPro" id="IPR009057">
    <property type="entry name" value="Homeodomain-like_sf"/>
</dbReference>
<evidence type="ECO:0000313" key="5">
    <source>
        <dbReference type="EMBL" id="SMF45623.1"/>
    </source>
</evidence>
<dbReference type="PROSITE" id="PS51071">
    <property type="entry name" value="HTH_RPIR"/>
    <property type="match status" value="1"/>
</dbReference>
<proteinExistence type="predicted"/>
<keyword evidence="6" id="KW-1185">Reference proteome</keyword>
<dbReference type="InterPro" id="IPR035472">
    <property type="entry name" value="RpiR-like_SIS"/>
</dbReference>
<dbReference type="GO" id="GO:0003677">
    <property type="term" value="F:DNA binding"/>
    <property type="evidence" value="ECO:0007669"/>
    <property type="project" value="UniProtKB-KW"/>
</dbReference>
<dbReference type="Proteomes" id="UP000192917">
    <property type="component" value="Unassembled WGS sequence"/>
</dbReference>
<evidence type="ECO:0000256" key="1">
    <source>
        <dbReference type="ARBA" id="ARBA00023015"/>
    </source>
</evidence>
<sequence length="288" mass="32004">MESSIATRVRNQLGRLTPTERRPALILLDNYPVAGLETVAQFARRAGVSGPTVLRLVAKLGFESYLDFQQALRDELERRLQTPLAKAPEKAVAAGEDGQGAGDFLAAYGRSIVENVERSLAELSREEFEGAVELLADERRKVLLLGGRFTASQALHLYQHLRELRPGVALVEGQTATWVEHLLDVGRRDVLVVYDIRRYQDDVVRFARAAAGLGAQVVLITDHWVSPLAAVARHVFPVRTVMPSSWESFSAISAVNEALIARVHERRWGPIKKRMERLEALRGQLAGE</sequence>
<dbReference type="SUPFAM" id="SSF53697">
    <property type="entry name" value="SIS domain"/>
    <property type="match status" value="1"/>
</dbReference>
<dbReference type="Pfam" id="PF01418">
    <property type="entry name" value="HTH_6"/>
    <property type="match status" value="1"/>
</dbReference>
<evidence type="ECO:0000313" key="6">
    <source>
        <dbReference type="Proteomes" id="UP000192917"/>
    </source>
</evidence>
<feature type="domain" description="HTH rpiR-type" evidence="4">
    <location>
        <begin position="3"/>
        <end position="79"/>
    </location>
</feature>
<dbReference type="InterPro" id="IPR000281">
    <property type="entry name" value="HTH_RpiR"/>
</dbReference>
<keyword evidence="3" id="KW-0804">Transcription</keyword>
<evidence type="ECO:0000259" key="4">
    <source>
        <dbReference type="PROSITE" id="PS51071"/>
    </source>
</evidence>
<accession>A0A1Y6C4W4</accession>
<protein>
    <submittedName>
        <fullName evidence="5">Transcriptional regulator, RpiR family</fullName>
    </submittedName>
</protein>
<gene>
    <name evidence="5" type="ORF">SAMN05428998_11623</name>
</gene>
<dbReference type="EMBL" id="FWZX01000016">
    <property type="protein sequence ID" value="SMF45623.1"/>
    <property type="molecule type" value="Genomic_DNA"/>
</dbReference>
<dbReference type="InterPro" id="IPR046348">
    <property type="entry name" value="SIS_dom_sf"/>
</dbReference>
<dbReference type="STRING" id="560819.SAMN05428998_11623"/>
<keyword evidence="2" id="KW-0238">DNA-binding</keyword>
<dbReference type="AlphaFoldDB" id="A0A1Y6C4W4"/>
<reference evidence="5 6" key="1">
    <citation type="submission" date="2017-04" db="EMBL/GenBank/DDBJ databases">
        <authorList>
            <person name="Afonso C.L."/>
            <person name="Miller P.J."/>
            <person name="Scott M.A."/>
            <person name="Spackman E."/>
            <person name="Goraichik I."/>
            <person name="Dimitrov K.M."/>
            <person name="Suarez D.L."/>
            <person name="Swayne D.E."/>
        </authorList>
    </citation>
    <scope>NUCLEOTIDE SEQUENCE [LARGE SCALE GENOMIC DNA]</scope>
    <source>
        <strain evidence="5 6">USBA 355</strain>
    </source>
</reference>
<dbReference type="SUPFAM" id="SSF46689">
    <property type="entry name" value="Homeodomain-like"/>
    <property type="match status" value="1"/>
</dbReference>
<dbReference type="GO" id="GO:0003700">
    <property type="term" value="F:DNA-binding transcription factor activity"/>
    <property type="evidence" value="ECO:0007669"/>
    <property type="project" value="InterPro"/>
</dbReference>
<dbReference type="PANTHER" id="PTHR30514">
    <property type="entry name" value="GLUCOKINASE"/>
    <property type="match status" value="1"/>
</dbReference>
<dbReference type="CDD" id="cd05013">
    <property type="entry name" value="SIS_RpiR"/>
    <property type="match status" value="1"/>
</dbReference>
<dbReference type="InterPro" id="IPR036388">
    <property type="entry name" value="WH-like_DNA-bd_sf"/>
</dbReference>
<evidence type="ECO:0000256" key="2">
    <source>
        <dbReference type="ARBA" id="ARBA00023125"/>
    </source>
</evidence>
<dbReference type="Gene3D" id="3.40.50.10490">
    <property type="entry name" value="Glucose-6-phosphate isomerase like protein, domain 1"/>
    <property type="match status" value="1"/>
</dbReference>
<keyword evidence="1" id="KW-0805">Transcription regulation</keyword>
<dbReference type="Gene3D" id="1.10.10.10">
    <property type="entry name" value="Winged helix-like DNA-binding domain superfamily/Winged helix DNA-binding domain"/>
    <property type="match status" value="1"/>
</dbReference>
<name>A0A1Y6C4W4_9PROT</name>
<dbReference type="GO" id="GO:0097367">
    <property type="term" value="F:carbohydrate derivative binding"/>
    <property type="evidence" value="ECO:0007669"/>
    <property type="project" value="InterPro"/>
</dbReference>
<dbReference type="Pfam" id="PF01380">
    <property type="entry name" value="SIS"/>
    <property type="match status" value="1"/>
</dbReference>
<dbReference type="RefSeq" id="WP_085124129.1">
    <property type="nucleotide sequence ID" value="NZ_FWZX01000016.1"/>
</dbReference>
<evidence type="ECO:0000256" key="3">
    <source>
        <dbReference type="ARBA" id="ARBA00023163"/>
    </source>
</evidence>
<dbReference type="InterPro" id="IPR001347">
    <property type="entry name" value="SIS_dom"/>
</dbReference>
<dbReference type="PANTHER" id="PTHR30514:SF18">
    <property type="entry name" value="RPIR-FAMILY TRANSCRIPTIONAL REGULATOR"/>
    <property type="match status" value="1"/>
</dbReference>
<dbReference type="InterPro" id="IPR047640">
    <property type="entry name" value="RpiR-like"/>
</dbReference>